<proteinExistence type="predicted"/>
<protein>
    <submittedName>
        <fullName evidence="2">Uncharacterized protein</fullName>
    </submittedName>
</protein>
<evidence type="ECO:0000256" key="1">
    <source>
        <dbReference type="SAM" id="MobiDB-lite"/>
    </source>
</evidence>
<feature type="region of interest" description="Disordered" evidence="1">
    <location>
        <begin position="687"/>
        <end position="774"/>
    </location>
</feature>
<feature type="region of interest" description="Disordered" evidence="1">
    <location>
        <begin position="517"/>
        <end position="544"/>
    </location>
</feature>
<keyword evidence="3" id="KW-1185">Reference proteome</keyword>
<feature type="compositionally biased region" description="Basic and acidic residues" evidence="1">
    <location>
        <begin position="746"/>
        <end position="756"/>
    </location>
</feature>
<dbReference type="OrthoDB" id="7457481at2759"/>
<accession>A0A8J1XZR2</accession>
<gene>
    <name evidence="2" type="ORF">OFUS_LOCUS1756</name>
</gene>
<feature type="compositionally biased region" description="Basic and acidic residues" evidence="1">
    <location>
        <begin position="1265"/>
        <end position="1280"/>
    </location>
</feature>
<feature type="compositionally biased region" description="Polar residues" evidence="1">
    <location>
        <begin position="268"/>
        <end position="287"/>
    </location>
</feature>
<comment type="caution">
    <text evidence="2">The sequence shown here is derived from an EMBL/GenBank/DDBJ whole genome shotgun (WGS) entry which is preliminary data.</text>
</comment>
<feature type="region of interest" description="Disordered" evidence="1">
    <location>
        <begin position="1359"/>
        <end position="1381"/>
    </location>
</feature>
<name>A0A8J1XZR2_OWEFU</name>
<feature type="region of interest" description="Disordered" evidence="1">
    <location>
        <begin position="570"/>
        <end position="594"/>
    </location>
</feature>
<dbReference type="Proteomes" id="UP000749559">
    <property type="component" value="Unassembled WGS sequence"/>
</dbReference>
<feature type="compositionally biased region" description="Basic and acidic residues" evidence="1">
    <location>
        <begin position="687"/>
        <end position="699"/>
    </location>
</feature>
<reference evidence="2" key="1">
    <citation type="submission" date="2022-03" db="EMBL/GenBank/DDBJ databases">
        <authorList>
            <person name="Martin C."/>
        </authorList>
    </citation>
    <scope>NUCLEOTIDE SEQUENCE</scope>
</reference>
<feature type="compositionally biased region" description="Polar residues" evidence="1">
    <location>
        <begin position="518"/>
        <end position="537"/>
    </location>
</feature>
<feature type="region of interest" description="Disordered" evidence="1">
    <location>
        <begin position="1538"/>
        <end position="1572"/>
    </location>
</feature>
<evidence type="ECO:0000313" key="2">
    <source>
        <dbReference type="EMBL" id="CAH1774258.1"/>
    </source>
</evidence>
<organism evidence="2 3">
    <name type="scientific">Owenia fusiformis</name>
    <name type="common">Polychaete worm</name>
    <dbReference type="NCBI Taxonomy" id="6347"/>
    <lineage>
        <taxon>Eukaryota</taxon>
        <taxon>Metazoa</taxon>
        <taxon>Spiralia</taxon>
        <taxon>Lophotrochozoa</taxon>
        <taxon>Annelida</taxon>
        <taxon>Polychaeta</taxon>
        <taxon>Sedentaria</taxon>
        <taxon>Canalipalpata</taxon>
        <taxon>Sabellida</taxon>
        <taxon>Oweniida</taxon>
        <taxon>Oweniidae</taxon>
        <taxon>Owenia</taxon>
    </lineage>
</organism>
<evidence type="ECO:0000313" key="3">
    <source>
        <dbReference type="Proteomes" id="UP000749559"/>
    </source>
</evidence>
<feature type="region of interest" description="Disordered" evidence="1">
    <location>
        <begin position="1231"/>
        <end position="1289"/>
    </location>
</feature>
<feature type="region of interest" description="Disordered" evidence="1">
    <location>
        <begin position="267"/>
        <end position="292"/>
    </location>
</feature>
<dbReference type="EMBL" id="CAIIXF020000001">
    <property type="protein sequence ID" value="CAH1774258.1"/>
    <property type="molecule type" value="Genomic_DNA"/>
</dbReference>
<feature type="compositionally biased region" description="Basic and acidic residues" evidence="1">
    <location>
        <begin position="1538"/>
        <end position="1557"/>
    </location>
</feature>
<feature type="compositionally biased region" description="Basic and acidic residues" evidence="1">
    <location>
        <begin position="1231"/>
        <end position="1251"/>
    </location>
</feature>
<sequence>MDEDYYARLRDYYSKESANRSKVLRKGEASRAAYSGFSYSDKCLTIANNEPEFTRHGVHSKEQSHKNTGVKPISQLDLDIGDTNLVITGAHKVDVHDPKLWEDMEIRSSKAYHNPIREGLGGQQRDLEKGEFVQPNSANPEDLYVKNDEGEEFQGGSFQSIPFSQLSEAASAPMVSDLDVRKFDVPSKMMVIYDIGGPSDTEFNQGSHILGFTVPPTTMSTSDQQREQCIVSDNFQFDIVTSKPPIYQQANTLLDNISELRPVRKSKSAQLSTDSKQVSTNSAQVSTFEEPPSYGDVIESDLSLKPYLTSTDPPNSPIIEVTSSRQKVKQFNRSEVINNSDYNQIGGNINRGSIISSGFADKVTDKKKTLHIRGHGPTLIAKNSKTQRSKPSFKYDGGQQYKQSSLISGSYHRYPAVSMESDSTDSEEEASKSFGDYVVENTDVGSGLPLPFFITRRAEAVPKRKPHRKRSAAGQNITVKGHSHLRRTVSADNVKIRPSTSHQNSLWEDFLDGGSKKTLGSETSQNQDNKDITQIQGNGADEMSVDGSIDEVAIEILNEEDYEKILEDTLEKVEPQNERDSKESSPEDSVTQEKVNFEKLLDETLEEYDIISSTEYKDTRDDTPEKLIVYTSTPNKLDKNKNTEDTQSKASDFEDDFTFSIIESPIKLDNDLRDNRTKEPIGVADVVERYNDDKEDRTPIKSPSSSRRHSKEIKDKTPEPYDIEQPFGTLTVHTPIKLRSVSPEPTKVKKTTDKSKVKSSKKHDKTKDVPKQKTMPVPVSIKFKDSGSQITGISLKIPVEVGPIGTVDVPMPLHIQGKLVDTMSLSDVSDIHDNIGDAIESDGDGERNTAMGTDLETEMDKRTTTVKTEIDESTTVVKTEMSESTTVVKTEMGESTTIVKTEIDESTTVVKTEMDESTTVMQTEMDESTSVKTEMNESTTVVKTEMDERTAVMQTEMDESTSVKTEMNESTTVVKTEMDKSTAVMQTEMDQSTSVKTEINESTTVIETEMDESPTVVKTEIDESTTVIKTEMDESLTVVKTEMDENTAVVKTEMDESPSVMQTEIDESTANNQDNMKIKQEVIQTNVDIGLENTWDIPLQDDLVCTVVGEETATTQNELDLLTCKSDPFRAVAMPRINWEVVEQTLDVNDSMYYEVTHEFNRNEEQMVKYNQDQVEVVVERVNVEDPKQIENILIPAVEEPIQIEETNTSGQHEPDANKDGHSDTQIIIERDNSIGSESSDKLTSDSDGHTVSDNQKSVHGKKQVHTESKESESEDHKDIEADDEMSVDSEDQMVFRYTKQKVEHSVEQVIMEYDDQSEEEPVLVKDKIYGDISSPDQIDVNETEIKDSINEISAEASEASLYDENDDEQSQKDVSPPSWVQPKQIIHQQRFEKYDSMISEKPKVTEQLSSDRTIKVTMTSSYEITDTAIDNGESLRYTKPDAPNGNVTESSSLRDVKILKLRQIDTKTMFDRVKRAPDLAGESEFEILKELYEKVNISDAESSQVLEKLEQEALERVRLLDDDLQKTELIATELGDHTKNVNGEKQKDIVKPKDVDEQQAPHACYHKAALH</sequence>
<feature type="compositionally biased region" description="Basic and acidic residues" evidence="1">
    <location>
        <begin position="570"/>
        <end position="585"/>
    </location>
</feature>